<name>A0ABV7SRK2_9SPHN</name>
<gene>
    <name evidence="2" type="ORF">ACFONA_05370</name>
</gene>
<dbReference type="Proteomes" id="UP001595713">
    <property type="component" value="Unassembled WGS sequence"/>
</dbReference>
<proteinExistence type="predicted"/>
<dbReference type="InterPro" id="IPR018673">
    <property type="entry name" value="DUF2141"/>
</dbReference>
<sequence>MIYTLLALLAVQSGPATAQCAPGTQHPVLVKITGFKNRAGQVRVRLFGGATSTYFDKKQVLVRTEIATPRGGAVTMCVAAPRAGVYAVDVRHDVNGNGKTDRADGGGTSGNPDIGLMDVIFKRKPSPSITQVRVGNGPTIVPIQLKYLQGGSFKPVSAD</sequence>
<evidence type="ECO:0000313" key="3">
    <source>
        <dbReference type="Proteomes" id="UP001595713"/>
    </source>
</evidence>
<evidence type="ECO:0000256" key="1">
    <source>
        <dbReference type="SAM" id="SignalP"/>
    </source>
</evidence>
<organism evidence="2 3">
    <name type="scientific">Sphingomonas hylomeconis</name>
    <dbReference type="NCBI Taxonomy" id="1395958"/>
    <lineage>
        <taxon>Bacteria</taxon>
        <taxon>Pseudomonadati</taxon>
        <taxon>Pseudomonadota</taxon>
        <taxon>Alphaproteobacteria</taxon>
        <taxon>Sphingomonadales</taxon>
        <taxon>Sphingomonadaceae</taxon>
        <taxon>Sphingomonas</taxon>
    </lineage>
</organism>
<protein>
    <submittedName>
        <fullName evidence="2">DUF2141 domain-containing protein</fullName>
    </submittedName>
</protein>
<comment type="caution">
    <text evidence="2">The sequence shown here is derived from an EMBL/GenBank/DDBJ whole genome shotgun (WGS) entry which is preliminary data.</text>
</comment>
<keyword evidence="1" id="KW-0732">Signal</keyword>
<evidence type="ECO:0000313" key="2">
    <source>
        <dbReference type="EMBL" id="MFC3579588.1"/>
    </source>
</evidence>
<dbReference type="RefSeq" id="WP_261293512.1">
    <property type="nucleotide sequence ID" value="NZ_JANQBK010000003.1"/>
</dbReference>
<reference evidence="3" key="1">
    <citation type="journal article" date="2019" name="Int. J. Syst. Evol. Microbiol.">
        <title>The Global Catalogue of Microorganisms (GCM) 10K type strain sequencing project: providing services to taxonomists for standard genome sequencing and annotation.</title>
        <authorList>
            <consortium name="The Broad Institute Genomics Platform"/>
            <consortium name="The Broad Institute Genome Sequencing Center for Infectious Disease"/>
            <person name="Wu L."/>
            <person name="Ma J."/>
        </authorList>
    </citation>
    <scope>NUCLEOTIDE SEQUENCE [LARGE SCALE GENOMIC DNA]</scope>
    <source>
        <strain evidence="3">KCTC 42739</strain>
    </source>
</reference>
<accession>A0ABV7SRK2</accession>
<dbReference type="Pfam" id="PF09912">
    <property type="entry name" value="DUF2141"/>
    <property type="match status" value="1"/>
</dbReference>
<keyword evidence="3" id="KW-1185">Reference proteome</keyword>
<feature type="chain" id="PRO_5047303029" evidence="1">
    <location>
        <begin position="19"/>
        <end position="159"/>
    </location>
</feature>
<dbReference type="EMBL" id="JBHRXP010000002">
    <property type="protein sequence ID" value="MFC3579588.1"/>
    <property type="molecule type" value="Genomic_DNA"/>
</dbReference>
<feature type="signal peptide" evidence="1">
    <location>
        <begin position="1"/>
        <end position="18"/>
    </location>
</feature>